<evidence type="ECO:0000313" key="1">
    <source>
        <dbReference type="EMBL" id="CAB3770002.1"/>
    </source>
</evidence>
<dbReference type="EMBL" id="CADIKF010000067">
    <property type="protein sequence ID" value="CAB3770002.1"/>
    <property type="molecule type" value="Genomic_DNA"/>
</dbReference>
<reference evidence="1 2" key="1">
    <citation type="submission" date="2020-04" db="EMBL/GenBank/DDBJ databases">
        <authorList>
            <person name="De Canck E."/>
        </authorList>
    </citation>
    <scope>NUCLEOTIDE SEQUENCE [LARGE SCALE GENOMIC DNA]</scope>
    <source>
        <strain evidence="1 2">LMG 29739</strain>
    </source>
</reference>
<dbReference type="AlphaFoldDB" id="A0A6J5EXN9"/>
<name>A0A6J5EXN9_9BURK</name>
<evidence type="ECO:0000313" key="2">
    <source>
        <dbReference type="Proteomes" id="UP000494329"/>
    </source>
</evidence>
<proteinExistence type="predicted"/>
<organism evidence="1 2">
    <name type="scientific">Paraburkholderia solisilvae</name>
    <dbReference type="NCBI Taxonomy" id="624376"/>
    <lineage>
        <taxon>Bacteria</taxon>
        <taxon>Pseudomonadati</taxon>
        <taxon>Pseudomonadota</taxon>
        <taxon>Betaproteobacteria</taxon>
        <taxon>Burkholderiales</taxon>
        <taxon>Burkholderiaceae</taxon>
        <taxon>Paraburkholderia</taxon>
    </lineage>
</organism>
<protein>
    <submittedName>
        <fullName evidence="1">Uncharacterized protein</fullName>
    </submittedName>
</protein>
<accession>A0A6J5EXN9</accession>
<keyword evidence="2" id="KW-1185">Reference proteome</keyword>
<sequence>MAGNEDHGNLHAFGANTPLYSKPALPLQAKIHYKTCWRFLHAGDEELPGFGKYFYSNSNGLHQTRH</sequence>
<dbReference type="Proteomes" id="UP000494329">
    <property type="component" value="Unassembled WGS sequence"/>
</dbReference>
<gene>
    <name evidence="1" type="ORF">LMG29739_05681</name>
</gene>